<proteinExistence type="inferred from homology"/>
<dbReference type="InterPro" id="IPR029069">
    <property type="entry name" value="HotDog_dom_sf"/>
</dbReference>
<dbReference type="Proteomes" id="UP001383192">
    <property type="component" value="Unassembled WGS sequence"/>
</dbReference>
<dbReference type="Pfam" id="PF03061">
    <property type="entry name" value="4HBT"/>
    <property type="match status" value="1"/>
</dbReference>
<dbReference type="CDD" id="cd03443">
    <property type="entry name" value="PaaI_thioesterase"/>
    <property type="match status" value="1"/>
</dbReference>
<name>A0AAW0BRW6_9AGAR</name>
<dbReference type="GO" id="GO:0047617">
    <property type="term" value="F:fatty acyl-CoA hydrolase activity"/>
    <property type="evidence" value="ECO:0007669"/>
    <property type="project" value="InterPro"/>
</dbReference>
<feature type="domain" description="Thioesterase" evidence="3">
    <location>
        <begin position="83"/>
        <end position="160"/>
    </location>
</feature>
<dbReference type="InterPro" id="IPR006683">
    <property type="entry name" value="Thioestr_dom"/>
</dbReference>
<dbReference type="PANTHER" id="PTHR21660">
    <property type="entry name" value="THIOESTERASE SUPERFAMILY MEMBER-RELATED"/>
    <property type="match status" value="1"/>
</dbReference>
<keyword evidence="5" id="KW-1185">Reference proteome</keyword>
<evidence type="ECO:0000256" key="2">
    <source>
        <dbReference type="ARBA" id="ARBA00022801"/>
    </source>
</evidence>
<dbReference type="AlphaFoldDB" id="A0AAW0BRW6"/>
<comment type="caution">
    <text evidence="4">The sequence shown here is derived from an EMBL/GenBank/DDBJ whole genome shotgun (WGS) entry which is preliminary data.</text>
</comment>
<keyword evidence="2" id="KW-0378">Hydrolase</keyword>
<dbReference type="InterPro" id="IPR039298">
    <property type="entry name" value="ACOT13"/>
</dbReference>
<reference evidence="4 5" key="1">
    <citation type="submission" date="2024-01" db="EMBL/GenBank/DDBJ databases">
        <title>A draft genome for a cacao thread blight-causing isolate of Paramarasmius palmivorus.</title>
        <authorList>
            <person name="Baruah I.K."/>
            <person name="Bukari Y."/>
            <person name="Amoako-Attah I."/>
            <person name="Meinhardt L.W."/>
            <person name="Bailey B.A."/>
            <person name="Cohen S.P."/>
        </authorList>
    </citation>
    <scope>NUCLEOTIDE SEQUENCE [LARGE SCALE GENOMIC DNA]</scope>
    <source>
        <strain evidence="4 5">GH-12</strain>
    </source>
</reference>
<dbReference type="InterPro" id="IPR003736">
    <property type="entry name" value="PAAI_dom"/>
</dbReference>
<comment type="similarity">
    <text evidence="1">Belongs to the thioesterase PaaI family.</text>
</comment>
<dbReference type="PANTHER" id="PTHR21660:SF1">
    <property type="entry name" value="ACYL-COENZYME A THIOESTERASE 13"/>
    <property type="match status" value="1"/>
</dbReference>
<evidence type="ECO:0000313" key="5">
    <source>
        <dbReference type="Proteomes" id="UP001383192"/>
    </source>
</evidence>
<dbReference type="EMBL" id="JAYKXP010000084">
    <property type="protein sequence ID" value="KAK7029396.1"/>
    <property type="molecule type" value="Genomic_DNA"/>
</dbReference>
<protein>
    <recommendedName>
        <fullName evidence="3">Thioesterase domain-containing protein</fullName>
    </recommendedName>
</protein>
<dbReference type="SUPFAM" id="SSF54637">
    <property type="entry name" value="Thioesterase/thiol ester dehydrase-isomerase"/>
    <property type="match status" value="1"/>
</dbReference>
<accession>A0AAW0BRW6</accession>
<dbReference type="NCBIfam" id="TIGR00369">
    <property type="entry name" value="unchar_dom_1"/>
    <property type="match status" value="1"/>
</dbReference>
<evidence type="ECO:0000256" key="1">
    <source>
        <dbReference type="ARBA" id="ARBA00008324"/>
    </source>
</evidence>
<evidence type="ECO:0000313" key="4">
    <source>
        <dbReference type="EMBL" id="KAK7029396.1"/>
    </source>
</evidence>
<gene>
    <name evidence="4" type="ORF">VNI00_014650</name>
</gene>
<evidence type="ECO:0000259" key="3">
    <source>
        <dbReference type="Pfam" id="PF03061"/>
    </source>
</evidence>
<sequence length="178" mass="19124">MSNSPQTLENVAGNAPEMIKQVILNAIVSPKLLGKTFASSVLRKMVLLEVSINKMVEEPMKEEGRVVFGLIVDEEMMNLADSLHGGCIAFLIDFCSSVALVALRTKQAGPSNVVSVSQAMNVVYHSPAPLGDRLRIVNTTISAGARASSARTEIWSDTNHRLVASGVHIKMDPSPVKL</sequence>
<organism evidence="4 5">
    <name type="scientific">Paramarasmius palmivorus</name>
    <dbReference type="NCBI Taxonomy" id="297713"/>
    <lineage>
        <taxon>Eukaryota</taxon>
        <taxon>Fungi</taxon>
        <taxon>Dikarya</taxon>
        <taxon>Basidiomycota</taxon>
        <taxon>Agaricomycotina</taxon>
        <taxon>Agaricomycetes</taxon>
        <taxon>Agaricomycetidae</taxon>
        <taxon>Agaricales</taxon>
        <taxon>Marasmiineae</taxon>
        <taxon>Marasmiaceae</taxon>
        <taxon>Paramarasmius</taxon>
    </lineage>
</organism>
<dbReference type="Gene3D" id="3.10.129.10">
    <property type="entry name" value="Hotdog Thioesterase"/>
    <property type="match status" value="1"/>
</dbReference>